<feature type="transmembrane region" description="Helical" evidence="1">
    <location>
        <begin position="427"/>
        <end position="448"/>
    </location>
</feature>
<dbReference type="InterPro" id="IPR031599">
    <property type="entry name" value="ABC_tran_2"/>
</dbReference>
<feature type="transmembrane region" description="Helical" evidence="1">
    <location>
        <begin position="148"/>
        <end position="179"/>
    </location>
</feature>
<protein>
    <submittedName>
        <fullName evidence="2">ABC-2 type transport system permease protein</fullName>
    </submittedName>
</protein>
<dbReference type="RefSeq" id="WP_091688240.1">
    <property type="nucleotide sequence ID" value="NZ_BAABFM010000038.1"/>
</dbReference>
<keyword evidence="3" id="KW-1185">Reference proteome</keyword>
<feature type="transmembrane region" description="Helical" evidence="1">
    <location>
        <begin position="117"/>
        <end position="142"/>
    </location>
</feature>
<dbReference type="STRING" id="1527.SAMN04489757_1415"/>
<proteinExistence type="predicted"/>
<evidence type="ECO:0000313" key="3">
    <source>
        <dbReference type="Proteomes" id="UP000198806"/>
    </source>
</evidence>
<sequence length="528" mass="58601">MREIWLLTKVQLGTTFDFNISQKSRNIKKRSPFFIVGVSALLLLLAGISFFYSFMLGSNFKLLGTIEILPEFMMAITCLITIITTVNKVKGTLFGFKDYDFVMSLPVATSKIVASRLLLLYLLNILFTSIVMVPNTIAYGILVKPSPIFYIISIVMMLFIPLVPMIIAMIIGTVIAVVASRFRHSNLVNLIIVTAFFVLYMVFTFTADSAEKMGEITTAITNQVDNMYLLARMFRQAVCEYDIISIVLFVGISLGAFVLFSLMVGVKFKSINTKILSNFTRGNYKVGSLKQSTPFKALLIKEAKRYFSSTLYVLNTGFGIVIMFLGSVASLFLSKETLAEIINVPVLGSEFGQIIAIMFGFCVAMTNVTACSISLEGRNLWILKESPLRTKTIFNSKIALNLILTVPAVIINSIIVFIGLHLSLLDLFMIILLPTAFAFFVSIFGLLINLKMPNLNWTSEVSVIKQSGATTVAVLFNMFISFLPFILMFALNIRPAVINGAMALVLIILSSIMYGYINTKGDKIFAQL</sequence>
<feature type="transmembrane region" description="Helical" evidence="1">
    <location>
        <begin position="469"/>
        <end position="491"/>
    </location>
</feature>
<accession>A0A1I5I8K8</accession>
<feature type="transmembrane region" description="Helical" evidence="1">
    <location>
        <begin position="354"/>
        <end position="377"/>
    </location>
</feature>
<evidence type="ECO:0000313" key="2">
    <source>
        <dbReference type="EMBL" id="SFO56933.1"/>
    </source>
</evidence>
<keyword evidence="1" id="KW-0472">Membrane</keyword>
<feature type="transmembrane region" description="Helical" evidence="1">
    <location>
        <begin position="243"/>
        <end position="266"/>
    </location>
</feature>
<feature type="transmembrane region" description="Helical" evidence="1">
    <location>
        <begin position="33"/>
        <end position="52"/>
    </location>
</feature>
<gene>
    <name evidence="2" type="ORF">SAMN04489757_1415</name>
</gene>
<dbReference type="Pfam" id="PF16949">
    <property type="entry name" value="ABC_tran_2"/>
    <property type="match status" value="1"/>
</dbReference>
<dbReference type="EMBL" id="FOWD01000041">
    <property type="protein sequence ID" value="SFO56933.1"/>
    <property type="molecule type" value="Genomic_DNA"/>
</dbReference>
<dbReference type="OrthoDB" id="138672at2"/>
<feature type="transmembrane region" description="Helical" evidence="1">
    <location>
        <begin position="186"/>
        <end position="203"/>
    </location>
</feature>
<feature type="transmembrane region" description="Helical" evidence="1">
    <location>
        <begin position="497"/>
        <end position="517"/>
    </location>
</feature>
<dbReference type="AlphaFoldDB" id="A0A1I5I8K8"/>
<keyword evidence="1" id="KW-0812">Transmembrane</keyword>
<dbReference type="Proteomes" id="UP000198806">
    <property type="component" value="Unassembled WGS sequence"/>
</dbReference>
<evidence type="ECO:0000256" key="1">
    <source>
        <dbReference type="SAM" id="Phobius"/>
    </source>
</evidence>
<keyword evidence="1" id="KW-1133">Transmembrane helix</keyword>
<organism evidence="2 3">
    <name type="scientific">Anaerocolumna aminovalerica</name>
    <dbReference type="NCBI Taxonomy" id="1527"/>
    <lineage>
        <taxon>Bacteria</taxon>
        <taxon>Bacillati</taxon>
        <taxon>Bacillota</taxon>
        <taxon>Clostridia</taxon>
        <taxon>Lachnospirales</taxon>
        <taxon>Lachnospiraceae</taxon>
        <taxon>Anaerocolumna</taxon>
    </lineage>
</organism>
<reference evidence="2 3" key="1">
    <citation type="submission" date="2016-10" db="EMBL/GenBank/DDBJ databases">
        <authorList>
            <person name="de Groot N.N."/>
        </authorList>
    </citation>
    <scope>NUCLEOTIDE SEQUENCE [LARGE SCALE GENOMIC DNA]</scope>
    <source>
        <strain evidence="2 3">DSM 1283</strain>
    </source>
</reference>
<feature type="transmembrane region" description="Helical" evidence="1">
    <location>
        <begin position="311"/>
        <end position="334"/>
    </location>
</feature>
<feature type="transmembrane region" description="Helical" evidence="1">
    <location>
        <begin position="72"/>
        <end position="96"/>
    </location>
</feature>
<name>A0A1I5I8K8_9FIRM</name>
<feature type="transmembrane region" description="Helical" evidence="1">
    <location>
        <begin position="398"/>
        <end position="421"/>
    </location>
</feature>